<accession>A0ABR8CV35</accession>
<sequence length="79" mass="8836">MALSELQKRKLKVEFQSYDLDGDGAINQDDFEGLAAQIARVTGIKSGASEYEQLKSEYQNNTFAKLRGFNARRNGMNTS</sequence>
<dbReference type="InterPro" id="IPR002048">
    <property type="entry name" value="EF_hand_dom"/>
</dbReference>
<proteinExistence type="predicted"/>
<dbReference type="EMBL" id="JACJRF010000069">
    <property type="protein sequence ID" value="MBD2347072.1"/>
    <property type="molecule type" value="Genomic_DNA"/>
</dbReference>
<reference evidence="2 3" key="1">
    <citation type="journal article" date="2020" name="ISME J.">
        <title>Comparative genomics reveals insights into cyanobacterial evolution and habitat adaptation.</title>
        <authorList>
            <person name="Chen M.Y."/>
            <person name="Teng W.K."/>
            <person name="Zhao L."/>
            <person name="Hu C.X."/>
            <person name="Zhou Y.K."/>
            <person name="Han B.P."/>
            <person name="Song L.R."/>
            <person name="Shu W.S."/>
        </authorList>
    </citation>
    <scope>NUCLEOTIDE SEQUENCE [LARGE SCALE GENOMIC DNA]</scope>
    <source>
        <strain evidence="2 3">FACHB-260</strain>
    </source>
</reference>
<evidence type="ECO:0000259" key="1">
    <source>
        <dbReference type="PROSITE" id="PS50222"/>
    </source>
</evidence>
<evidence type="ECO:0000313" key="2">
    <source>
        <dbReference type="EMBL" id="MBD2347072.1"/>
    </source>
</evidence>
<feature type="domain" description="EF-hand" evidence="1">
    <location>
        <begin position="6"/>
        <end position="41"/>
    </location>
</feature>
<name>A0ABR8CV35_9NOST</name>
<dbReference type="PROSITE" id="PS00018">
    <property type="entry name" value="EF_HAND_1"/>
    <property type="match status" value="1"/>
</dbReference>
<dbReference type="PROSITE" id="PS50222">
    <property type="entry name" value="EF_HAND_2"/>
    <property type="match status" value="1"/>
</dbReference>
<dbReference type="Proteomes" id="UP000607281">
    <property type="component" value="Unassembled WGS sequence"/>
</dbReference>
<keyword evidence="3" id="KW-1185">Reference proteome</keyword>
<dbReference type="InterPro" id="IPR018247">
    <property type="entry name" value="EF_Hand_1_Ca_BS"/>
</dbReference>
<gene>
    <name evidence="2" type="ORF">H6G18_23470</name>
</gene>
<evidence type="ECO:0000313" key="3">
    <source>
        <dbReference type="Proteomes" id="UP000607281"/>
    </source>
</evidence>
<organism evidence="2 3">
    <name type="scientific">Anabaena subtropica FACHB-260</name>
    <dbReference type="NCBI Taxonomy" id="2692884"/>
    <lineage>
        <taxon>Bacteria</taxon>
        <taxon>Bacillati</taxon>
        <taxon>Cyanobacteriota</taxon>
        <taxon>Cyanophyceae</taxon>
        <taxon>Nostocales</taxon>
        <taxon>Nostocaceae</taxon>
        <taxon>Anabaena</taxon>
    </lineage>
</organism>
<comment type="caution">
    <text evidence="2">The sequence shown here is derived from an EMBL/GenBank/DDBJ whole genome shotgun (WGS) entry which is preliminary data.</text>
</comment>
<dbReference type="SUPFAM" id="SSF47473">
    <property type="entry name" value="EF-hand"/>
    <property type="match status" value="1"/>
</dbReference>
<protein>
    <recommendedName>
        <fullName evidence="1">EF-hand domain-containing protein</fullName>
    </recommendedName>
</protein>
<dbReference type="Gene3D" id="1.10.238.10">
    <property type="entry name" value="EF-hand"/>
    <property type="match status" value="1"/>
</dbReference>
<dbReference type="RefSeq" id="WP_190409479.1">
    <property type="nucleotide sequence ID" value="NZ_JACJRF010000069.1"/>
</dbReference>
<dbReference type="InterPro" id="IPR011992">
    <property type="entry name" value="EF-hand-dom_pair"/>
</dbReference>